<dbReference type="Gene3D" id="2.130.10.10">
    <property type="entry name" value="YVTN repeat-like/Quinoprotein amine dehydrogenase"/>
    <property type="match status" value="1"/>
</dbReference>
<feature type="chain" id="PRO_5039334415" evidence="1">
    <location>
        <begin position="32"/>
        <end position="637"/>
    </location>
</feature>
<evidence type="ECO:0000256" key="1">
    <source>
        <dbReference type="SAM" id="SignalP"/>
    </source>
</evidence>
<evidence type="ECO:0000313" key="4">
    <source>
        <dbReference type="Proteomes" id="UP000219947"/>
    </source>
</evidence>
<dbReference type="EMBL" id="PDEV01000001">
    <property type="protein sequence ID" value="PEN16981.1"/>
    <property type="molecule type" value="Genomic_DNA"/>
</dbReference>
<dbReference type="InterPro" id="IPR001119">
    <property type="entry name" value="SLH_dom"/>
</dbReference>
<keyword evidence="3" id="KW-0378">Hydrolase</keyword>
<feature type="domain" description="SLH" evidence="2">
    <location>
        <begin position="448"/>
        <end position="509"/>
    </location>
</feature>
<comment type="caution">
    <text evidence="3">The sequence shown here is derived from an EMBL/GenBank/DDBJ whole genome shotgun (WGS) entry which is preliminary data.</text>
</comment>
<organism evidence="3 4">
    <name type="scientific">Rothia dentocariosa</name>
    <dbReference type="NCBI Taxonomy" id="2047"/>
    <lineage>
        <taxon>Bacteria</taxon>
        <taxon>Bacillati</taxon>
        <taxon>Actinomycetota</taxon>
        <taxon>Actinomycetes</taxon>
        <taxon>Micrococcales</taxon>
        <taxon>Micrococcaceae</taxon>
        <taxon>Rothia</taxon>
    </lineage>
</organism>
<evidence type="ECO:0000259" key="2">
    <source>
        <dbReference type="PROSITE" id="PS51272"/>
    </source>
</evidence>
<dbReference type="AlphaFoldDB" id="A0A2A8D7X4"/>
<dbReference type="Pfam" id="PF00395">
    <property type="entry name" value="SLH"/>
    <property type="match status" value="3"/>
</dbReference>
<dbReference type="InterPro" id="IPR011045">
    <property type="entry name" value="N2O_reductase_N"/>
</dbReference>
<proteinExistence type="predicted"/>
<dbReference type="GO" id="GO:0006508">
    <property type="term" value="P:proteolysis"/>
    <property type="evidence" value="ECO:0007669"/>
    <property type="project" value="UniProtKB-KW"/>
</dbReference>
<dbReference type="RefSeq" id="WP_098042332.1">
    <property type="nucleotide sequence ID" value="NZ_CAURLQ010000004.1"/>
</dbReference>
<dbReference type="PANTHER" id="PTHR47197">
    <property type="entry name" value="PROTEIN NIRF"/>
    <property type="match status" value="1"/>
</dbReference>
<keyword evidence="1" id="KW-0732">Signal</keyword>
<feature type="domain" description="SLH" evidence="2">
    <location>
        <begin position="510"/>
        <end position="573"/>
    </location>
</feature>
<dbReference type="SUPFAM" id="SSF50974">
    <property type="entry name" value="Nitrous oxide reductase, N-terminal domain"/>
    <property type="match status" value="1"/>
</dbReference>
<dbReference type="PROSITE" id="PS51272">
    <property type="entry name" value="SLH"/>
    <property type="match status" value="2"/>
</dbReference>
<gene>
    <name evidence="3" type="ORF">CRM92_02825</name>
</gene>
<dbReference type="Proteomes" id="UP000219947">
    <property type="component" value="Unassembled WGS sequence"/>
</dbReference>
<dbReference type="PANTHER" id="PTHR47197:SF3">
    <property type="entry name" value="DIHYDRO-HEME D1 DEHYDROGENASE"/>
    <property type="match status" value="1"/>
</dbReference>
<accession>A0A2A8D7X4</accession>
<keyword evidence="4" id="KW-1185">Reference proteome</keyword>
<evidence type="ECO:0000313" key="3">
    <source>
        <dbReference type="EMBL" id="PEN16981.1"/>
    </source>
</evidence>
<keyword evidence="3" id="KW-0645">Protease</keyword>
<dbReference type="InterPro" id="IPR051200">
    <property type="entry name" value="Host-pathogen_enzymatic-act"/>
</dbReference>
<dbReference type="GO" id="GO:0008233">
    <property type="term" value="F:peptidase activity"/>
    <property type="evidence" value="ECO:0007669"/>
    <property type="project" value="UniProtKB-KW"/>
</dbReference>
<feature type="signal peptide" evidence="1">
    <location>
        <begin position="1"/>
        <end position="31"/>
    </location>
</feature>
<reference evidence="3" key="1">
    <citation type="submission" date="2017-10" db="EMBL/GenBank/DDBJ databases">
        <title>Kefir isolates.</title>
        <authorList>
            <person name="Kim Y."/>
            <person name="Blasche S."/>
        </authorList>
    </citation>
    <scope>NUCLEOTIDE SEQUENCE [LARGE SCALE GENOMIC DNA]</scope>
    <source>
        <strain evidence="3">OG2-2</strain>
    </source>
</reference>
<name>A0A2A8D7X4_9MICC</name>
<protein>
    <submittedName>
        <fullName evidence="3">Serine protease</fullName>
    </submittedName>
</protein>
<dbReference type="InterPro" id="IPR015943">
    <property type="entry name" value="WD40/YVTN_repeat-like_dom_sf"/>
</dbReference>
<sequence>MVLLSATAQHRSFKVATVGVLSMSLMGAPFAVPASFAVESPAPQQITAAQAQQVQGIPGQYQIRHSKNGKIFIAGSNRDMSVSTIARLDEKTLQIEAIATLPITRAGTGYNAGYKNLGAFGIDVDDENGTIWVTNTRDNAVSVYDQNNLNLLWTNYGAQEGDENWIEHPREVKVDAASGKAFVTGRFFVSAIDLKTHKVEKIKVGGDEEDKRYISMNTTIHDGKLYVPERTTGKIYVIDTSTFKVLQEIQTHADVEGVDVLPSDIAIDVSEQEIYVSAQGSYDRQTGESKGNSGVTVYDLKTGEYKKSIPFGKQALALVNDEDRDLVYVTDFATGKVGVIDGRADRLIGEAQSASKGANDITLGADGEVYVANKDGFAPDTTIPFGMDYAQGTLTSKEETADSITKMKVTPENMTAENPEVEVKQITPQQETFAGYPVPLTGGDNRTLTNVSYNDIAGDLFENDIIKLGEKSITTGYPDGGFHPLESIERGAMAAYLYRLAGSPEFEAPAESPFSDVPTTHPFYKEIAWLKATGITTGWEDGTFRPEDSINREAMAAFFYRAAGSPEVQQKATFTDVSGNPFAKEISWFQFSKLSTGWPDSTFRPHDSVKRDAMAAYMMRYMGNFDSVKVSVPAPAK</sequence>